<feature type="transmembrane region" description="Helical" evidence="6">
    <location>
        <begin position="54"/>
        <end position="76"/>
    </location>
</feature>
<dbReference type="EMBL" id="CP121194">
    <property type="protein sequence ID" value="XBH09550.1"/>
    <property type="molecule type" value="Genomic_DNA"/>
</dbReference>
<feature type="transmembrane region" description="Helical" evidence="6">
    <location>
        <begin position="198"/>
        <end position="222"/>
    </location>
</feature>
<feature type="transmembrane region" description="Helical" evidence="6">
    <location>
        <begin position="243"/>
        <end position="262"/>
    </location>
</feature>
<dbReference type="RefSeq" id="WP_348267059.1">
    <property type="nucleotide sequence ID" value="NZ_CP121194.1"/>
</dbReference>
<proteinExistence type="predicted"/>
<accession>A0AAU7CW79</accession>
<keyword evidence="4 6" id="KW-1133">Transmembrane helix</keyword>
<dbReference type="InterPro" id="IPR050833">
    <property type="entry name" value="Poly_Biosynth_Transport"/>
</dbReference>
<name>A0AAU7D692_9BACT</name>
<evidence type="ECO:0000313" key="8">
    <source>
        <dbReference type="EMBL" id="XBH12837.1"/>
    </source>
</evidence>
<dbReference type="EMBL" id="CP121195">
    <property type="protein sequence ID" value="XBH12837.1"/>
    <property type="molecule type" value="Genomic_DNA"/>
</dbReference>
<evidence type="ECO:0000313" key="7">
    <source>
        <dbReference type="EMBL" id="XBH09550.1"/>
    </source>
</evidence>
<dbReference type="AlphaFoldDB" id="A0AAU7D692"/>
<feature type="transmembrane region" description="Helical" evidence="6">
    <location>
        <begin position="325"/>
        <end position="347"/>
    </location>
</feature>
<keyword evidence="5 6" id="KW-0472">Membrane</keyword>
<dbReference type="InterPro" id="IPR002797">
    <property type="entry name" value="Polysacc_synth"/>
</dbReference>
<dbReference type="KEGG" id="epl:P4G45_13800"/>
<organism evidence="8">
    <name type="scientific">Edaphobacter paludis</name>
    <dbReference type="NCBI Taxonomy" id="3035702"/>
    <lineage>
        <taxon>Bacteria</taxon>
        <taxon>Pseudomonadati</taxon>
        <taxon>Acidobacteriota</taxon>
        <taxon>Terriglobia</taxon>
        <taxon>Terriglobales</taxon>
        <taxon>Acidobacteriaceae</taxon>
        <taxon>Edaphobacter</taxon>
    </lineage>
</organism>
<feature type="transmembrane region" description="Helical" evidence="6">
    <location>
        <begin position="172"/>
        <end position="192"/>
    </location>
</feature>
<reference evidence="8" key="1">
    <citation type="submission" date="2023-03" db="EMBL/GenBank/DDBJ databases">
        <title>Edaphobacter sp.</title>
        <authorList>
            <person name="Huber K.J."/>
            <person name="Papendorf J."/>
            <person name="Pilke C."/>
            <person name="Bunk B."/>
            <person name="Sproeer C."/>
            <person name="Pester M."/>
        </authorList>
    </citation>
    <scope>NUCLEOTIDE SEQUENCE</scope>
    <source>
        <strain evidence="7">DSM 109919</strain>
        <strain evidence="8">DSM 109920</strain>
    </source>
</reference>
<evidence type="ECO:0000256" key="4">
    <source>
        <dbReference type="ARBA" id="ARBA00022989"/>
    </source>
</evidence>
<feature type="transmembrane region" description="Helical" evidence="6">
    <location>
        <begin position="392"/>
        <end position="410"/>
    </location>
</feature>
<keyword evidence="2" id="KW-1003">Cell membrane</keyword>
<evidence type="ECO:0000256" key="6">
    <source>
        <dbReference type="SAM" id="Phobius"/>
    </source>
</evidence>
<dbReference type="PANTHER" id="PTHR30250">
    <property type="entry name" value="PST FAMILY PREDICTED COLANIC ACID TRANSPORTER"/>
    <property type="match status" value="1"/>
</dbReference>
<feature type="transmembrane region" description="Helical" evidence="6">
    <location>
        <begin position="140"/>
        <end position="160"/>
    </location>
</feature>
<gene>
    <name evidence="7" type="ORF">P4G45_13800</name>
    <name evidence="8" type="ORF">P8936_14215</name>
</gene>
<comment type="subcellular location">
    <subcellularLocation>
        <location evidence="1">Cell membrane</location>
        <topology evidence="1">Multi-pass membrane protein</topology>
    </subcellularLocation>
</comment>
<evidence type="ECO:0000256" key="5">
    <source>
        <dbReference type="ARBA" id="ARBA00023136"/>
    </source>
</evidence>
<evidence type="ECO:0000256" key="1">
    <source>
        <dbReference type="ARBA" id="ARBA00004651"/>
    </source>
</evidence>
<feature type="transmembrane region" description="Helical" evidence="6">
    <location>
        <begin position="416"/>
        <end position="439"/>
    </location>
</feature>
<keyword evidence="3 6" id="KW-0812">Transmembrane</keyword>
<dbReference type="Pfam" id="PF01943">
    <property type="entry name" value="Polysacc_synt"/>
    <property type="match status" value="1"/>
</dbReference>
<evidence type="ECO:0000256" key="3">
    <source>
        <dbReference type="ARBA" id="ARBA00022692"/>
    </source>
</evidence>
<sequence>MHLIQRVRRHLNKDTRLARILHGGASALISRGVALLVNAVTLPLTIRYLGPLEYGIWVTISTTVVMLAVMDLGVANTLTNMISRAYAMDDRAAAQRYYATAFWISSSISTVLGLISLLLWPRINWGALFHLQDAMLIHEVSLCVAIALGFFLLSLPLNLVHRILGGYQQTQITNYFNLLSNGLSLTTILVVIKLHGSLVMLMLMYSGSLLLGSIALNIWVNLWDRRWLMPAPRFIRRAVIGDLMSSGMGFFILQLAGIVVYNSDNLIITHYLGAADVTPYSVTWRLAGYAAVLQTAVLPSLWPAYSEAYARGDYDWVRRMFWNTVRIAMGAVTVAVLILTFCGRWLIRWYAGPAGVPSELLLCAICTWTLICAGMDLEACLLAAINRVRAQGILSAIAAALNIILSIYLVKRLGSLGVILGTMLSYLLILVVPQTIIVWQALYRPPQTAAISDMQDQQHA</sequence>
<feature type="transmembrane region" description="Helical" evidence="6">
    <location>
        <begin position="282"/>
        <end position="305"/>
    </location>
</feature>
<feature type="transmembrane region" description="Helical" evidence="6">
    <location>
        <begin position="97"/>
        <end position="120"/>
    </location>
</feature>
<accession>A0AAU7D692</accession>
<evidence type="ECO:0000256" key="2">
    <source>
        <dbReference type="ARBA" id="ARBA00022475"/>
    </source>
</evidence>
<protein>
    <submittedName>
        <fullName evidence="8">Oligosaccharide flippase family protein</fullName>
    </submittedName>
</protein>
<dbReference type="GO" id="GO:0005886">
    <property type="term" value="C:plasma membrane"/>
    <property type="evidence" value="ECO:0007669"/>
    <property type="project" value="UniProtKB-SubCell"/>
</dbReference>
<feature type="transmembrane region" description="Helical" evidence="6">
    <location>
        <begin position="20"/>
        <end position="42"/>
    </location>
</feature>
<dbReference type="PANTHER" id="PTHR30250:SF11">
    <property type="entry name" value="O-ANTIGEN TRANSPORTER-RELATED"/>
    <property type="match status" value="1"/>
</dbReference>